<dbReference type="PROSITE" id="PS01284">
    <property type="entry name" value="TNASE_2"/>
    <property type="match status" value="1"/>
</dbReference>
<keyword evidence="1" id="KW-0540">Nuclease</keyword>
<dbReference type="PANTHER" id="PTHR12302:SF3">
    <property type="entry name" value="SERINE_THREONINE-PROTEIN KINASE 31"/>
    <property type="match status" value="1"/>
</dbReference>
<dbReference type="InterPro" id="IPR035437">
    <property type="entry name" value="SNase_OB-fold_sf"/>
</dbReference>
<keyword evidence="2" id="KW-0255">Endonuclease</keyword>
<dbReference type="EMBL" id="RPDH01000001">
    <property type="protein sequence ID" value="RPE12610.1"/>
    <property type="molecule type" value="Genomic_DNA"/>
</dbReference>
<dbReference type="Pfam" id="PF00565">
    <property type="entry name" value="SNase"/>
    <property type="match status" value="1"/>
</dbReference>
<name>A0A3N4Q9D8_9BACT</name>
<feature type="signal peptide" evidence="4">
    <location>
        <begin position="1"/>
        <end position="18"/>
    </location>
</feature>
<dbReference type="InterPro" id="IPR016071">
    <property type="entry name" value="Staphylococal_nuclease_OB-fold"/>
</dbReference>
<dbReference type="InterPro" id="IPR002071">
    <property type="entry name" value="Thermonucl_AS"/>
</dbReference>
<feature type="chain" id="PRO_5018250282" evidence="4">
    <location>
        <begin position="19"/>
        <end position="160"/>
    </location>
</feature>
<dbReference type="Proteomes" id="UP000278351">
    <property type="component" value="Unassembled WGS sequence"/>
</dbReference>
<dbReference type="GO" id="GO:0004519">
    <property type="term" value="F:endonuclease activity"/>
    <property type="evidence" value="ECO:0007669"/>
    <property type="project" value="UniProtKB-KW"/>
</dbReference>
<dbReference type="PROSITE" id="PS01123">
    <property type="entry name" value="TNASE_1"/>
    <property type="match status" value="1"/>
</dbReference>
<gene>
    <name evidence="6" type="ORF">EGT74_03415</name>
</gene>
<dbReference type="SUPFAM" id="SSF50199">
    <property type="entry name" value="Staphylococcal nuclease"/>
    <property type="match status" value="1"/>
</dbReference>
<dbReference type="PROSITE" id="PS50830">
    <property type="entry name" value="TNASE_3"/>
    <property type="match status" value="1"/>
</dbReference>
<evidence type="ECO:0000313" key="6">
    <source>
        <dbReference type="EMBL" id="RPE12610.1"/>
    </source>
</evidence>
<keyword evidence="7" id="KW-1185">Reference proteome</keyword>
<proteinExistence type="predicted"/>
<evidence type="ECO:0000313" key="7">
    <source>
        <dbReference type="Proteomes" id="UP000278351"/>
    </source>
</evidence>
<keyword evidence="4" id="KW-0732">Signal</keyword>
<dbReference type="AlphaFoldDB" id="A0A3N4Q9D8"/>
<dbReference type="Gene3D" id="2.40.50.90">
    <property type="match status" value="1"/>
</dbReference>
<evidence type="ECO:0000256" key="2">
    <source>
        <dbReference type="ARBA" id="ARBA00022759"/>
    </source>
</evidence>
<protein>
    <submittedName>
        <fullName evidence="6">Nuclease</fullName>
    </submittedName>
</protein>
<evidence type="ECO:0000256" key="4">
    <source>
        <dbReference type="SAM" id="SignalP"/>
    </source>
</evidence>
<dbReference type="GO" id="GO:0016787">
    <property type="term" value="F:hydrolase activity"/>
    <property type="evidence" value="ECO:0007669"/>
    <property type="project" value="UniProtKB-KW"/>
</dbReference>
<organism evidence="6 7">
    <name type="scientific">Chitinophaga lutea</name>
    <dbReference type="NCBI Taxonomy" id="2488634"/>
    <lineage>
        <taxon>Bacteria</taxon>
        <taxon>Pseudomonadati</taxon>
        <taxon>Bacteroidota</taxon>
        <taxon>Chitinophagia</taxon>
        <taxon>Chitinophagales</taxon>
        <taxon>Chitinophagaceae</taxon>
        <taxon>Chitinophaga</taxon>
    </lineage>
</organism>
<evidence type="ECO:0000256" key="1">
    <source>
        <dbReference type="ARBA" id="ARBA00022722"/>
    </source>
</evidence>
<dbReference type="OrthoDB" id="9805504at2"/>
<dbReference type="SMART" id="SM00318">
    <property type="entry name" value="SNc"/>
    <property type="match status" value="1"/>
</dbReference>
<accession>A0A3N4Q9D8</accession>
<dbReference type="PANTHER" id="PTHR12302">
    <property type="entry name" value="EBNA2 BINDING PROTEIN P100"/>
    <property type="match status" value="1"/>
</dbReference>
<reference evidence="6 7" key="1">
    <citation type="submission" date="2018-11" db="EMBL/GenBank/DDBJ databases">
        <title>Chitinophaga lutea sp.nov., isolate from arsenic contaminated soil.</title>
        <authorList>
            <person name="Zong Y."/>
        </authorList>
    </citation>
    <scope>NUCLEOTIDE SEQUENCE [LARGE SCALE GENOMIC DNA]</scope>
    <source>
        <strain evidence="6 7">ZY74</strain>
    </source>
</reference>
<keyword evidence="3" id="KW-0378">Hydrolase</keyword>
<evidence type="ECO:0000256" key="3">
    <source>
        <dbReference type="ARBA" id="ARBA00022801"/>
    </source>
</evidence>
<sequence length="160" mass="17934">MRFILTVSLLFFSISLFAQSYAGKVTAVKDGDTIEMLVNGKPVRVRLFGIDCPEKGQPFGEKARQYTAGLCFGKTVTAVQRSRDPYGRIVADVYLADRRFLNETLVTAGYAWHYKKFSKSEVLAEAEKKARAGKQGLWADASPVAPWNWRKQKGTVYSAR</sequence>
<comment type="caution">
    <text evidence="6">The sequence shown here is derived from an EMBL/GenBank/DDBJ whole genome shotgun (WGS) entry which is preliminary data.</text>
</comment>
<dbReference type="RefSeq" id="WP_123845122.1">
    <property type="nucleotide sequence ID" value="NZ_RPDH01000001.1"/>
</dbReference>
<feature type="domain" description="TNase-like" evidence="5">
    <location>
        <begin position="19"/>
        <end position="140"/>
    </location>
</feature>
<dbReference type="GO" id="GO:0003676">
    <property type="term" value="F:nucleic acid binding"/>
    <property type="evidence" value="ECO:0007669"/>
    <property type="project" value="InterPro"/>
</dbReference>
<evidence type="ECO:0000259" key="5">
    <source>
        <dbReference type="PROSITE" id="PS50830"/>
    </source>
</evidence>